<dbReference type="SUPFAM" id="SSF54611">
    <property type="entry name" value="SecB-like"/>
    <property type="match status" value="1"/>
</dbReference>
<dbReference type="InterPro" id="IPR035958">
    <property type="entry name" value="SecB-like_sf"/>
</dbReference>
<keyword evidence="3" id="KW-1185">Reference proteome</keyword>
<protein>
    <recommendedName>
        <fullName evidence="4">Preprotein translocase subunit SecB</fullName>
    </recommendedName>
</protein>
<proteinExistence type="predicted"/>
<feature type="region of interest" description="Disordered" evidence="1">
    <location>
        <begin position="78"/>
        <end position="97"/>
    </location>
</feature>
<organism evidence="2 3">
    <name type="scientific">Jatrophihabitans cynanchi</name>
    <dbReference type="NCBI Taxonomy" id="2944128"/>
    <lineage>
        <taxon>Bacteria</taxon>
        <taxon>Bacillati</taxon>
        <taxon>Actinomycetota</taxon>
        <taxon>Actinomycetes</taxon>
        <taxon>Jatrophihabitantales</taxon>
        <taxon>Jatrophihabitantaceae</taxon>
        <taxon>Jatrophihabitans</taxon>
    </lineage>
</organism>
<reference evidence="2" key="1">
    <citation type="submission" date="2022-05" db="EMBL/GenBank/DDBJ databases">
        <title>Jatrophihabitans sp. SB3-54 whole genome sequence.</title>
        <authorList>
            <person name="Suh M.K."/>
            <person name="Eom M.K."/>
            <person name="Kim J.S."/>
            <person name="Kim H.S."/>
            <person name="Do H.E."/>
            <person name="Shin Y.K."/>
            <person name="Lee J.-S."/>
        </authorList>
    </citation>
    <scope>NUCLEOTIDE SEQUENCE</scope>
    <source>
        <strain evidence="2">SB3-54</strain>
    </source>
</reference>
<evidence type="ECO:0000256" key="1">
    <source>
        <dbReference type="SAM" id="MobiDB-lite"/>
    </source>
</evidence>
<accession>A0ABY7JSZ2</accession>
<dbReference type="Proteomes" id="UP001164693">
    <property type="component" value="Chromosome"/>
</dbReference>
<dbReference type="RefSeq" id="WP_269441647.1">
    <property type="nucleotide sequence ID" value="NZ_CP097463.1"/>
</dbReference>
<dbReference type="Gene3D" id="3.10.420.10">
    <property type="entry name" value="SecB-like"/>
    <property type="match status" value="1"/>
</dbReference>
<gene>
    <name evidence="2" type="ORF">M6B22_11290</name>
</gene>
<evidence type="ECO:0000313" key="3">
    <source>
        <dbReference type="Proteomes" id="UP001164693"/>
    </source>
</evidence>
<evidence type="ECO:0000313" key="2">
    <source>
        <dbReference type="EMBL" id="WAX55145.1"/>
    </source>
</evidence>
<name>A0ABY7JSZ2_9ACTN</name>
<sequence>MISIEAQRELAARIAARAELRDLRLFSSKLELEDLPDGSGQLEYDLQIDADSEWNEGDSFFSVRCTYTLTLAQTPFPTASESGADVEDNGGEPDRTPIASAAFTYRALFELLMREEDEPPSSAELKAYALTTGSFAVYPYAREYVQDVITRMGLPTLTLGVLRQPLFMEDAEQPATDADG</sequence>
<evidence type="ECO:0008006" key="4">
    <source>
        <dbReference type="Google" id="ProtNLM"/>
    </source>
</evidence>
<dbReference type="EMBL" id="CP097463">
    <property type="protein sequence ID" value="WAX55145.1"/>
    <property type="molecule type" value="Genomic_DNA"/>
</dbReference>